<keyword evidence="4 7" id="KW-1133">Transmembrane helix</keyword>
<dbReference type="GO" id="GO:0005886">
    <property type="term" value="C:plasma membrane"/>
    <property type="evidence" value="ECO:0007669"/>
    <property type="project" value="UniProtKB-SubCell"/>
</dbReference>
<comment type="subcellular location">
    <subcellularLocation>
        <location evidence="1">Cell membrane</location>
        <topology evidence="1">Multi-pass membrane protein</topology>
    </subcellularLocation>
</comment>
<evidence type="ECO:0000313" key="8">
    <source>
        <dbReference type="EMBL" id="NMH94040.1"/>
    </source>
</evidence>
<dbReference type="InterPro" id="IPR001851">
    <property type="entry name" value="ABC_transp_permease"/>
</dbReference>
<evidence type="ECO:0000256" key="4">
    <source>
        <dbReference type="ARBA" id="ARBA00022989"/>
    </source>
</evidence>
<evidence type="ECO:0000256" key="1">
    <source>
        <dbReference type="ARBA" id="ARBA00004651"/>
    </source>
</evidence>
<feature type="compositionally biased region" description="Low complexity" evidence="6">
    <location>
        <begin position="331"/>
        <end position="350"/>
    </location>
</feature>
<gene>
    <name evidence="8" type="ORF">HF519_21170</name>
</gene>
<feature type="transmembrane region" description="Helical" evidence="7">
    <location>
        <begin position="297"/>
        <end position="316"/>
    </location>
</feature>
<keyword evidence="2" id="KW-1003">Cell membrane</keyword>
<dbReference type="PANTHER" id="PTHR32196:SF72">
    <property type="entry name" value="RIBOSE IMPORT PERMEASE PROTEIN RBSC"/>
    <property type="match status" value="1"/>
</dbReference>
<feature type="transmembrane region" description="Helical" evidence="7">
    <location>
        <begin position="172"/>
        <end position="196"/>
    </location>
</feature>
<feature type="transmembrane region" description="Helical" evidence="7">
    <location>
        <begin position="130"/>
        <end position="152"/>
    </location>
</feature>
<reference evidence="8 9" key="1">
    <citation type="submission" date="2020-04" db="EMBL/GenBank/DDBJ databases">
        <authorList>
            <person name="Klaysubun C."/>
            <person name="Duangmal K."/>
            <person name="Lipun K."/>
        </authorList>
    </citation>
    <scope>NUCLEOTIDE SEQUENCE [LARGE SCALE GENOMIC DNA]</scope>
    <source>
        <strain evidence="8 9">DSM 45300</strain>
    </source>
</reference>
<feature type="transmembrane region" description="Helical" evidence="7">
    <location>
        <begin position="217"/>
        <end position="236"/>
    </location>
</feature>
<dbReference type="RefSeq" id="WP_169414733.1">
    <property type="nucleotide sequence ID" value="NZ_JAAXKZ010000092.1"/>
</dbReference>
<dbReference type="PANTHER" id="PTHR32196">
    <property type="entry name" value="ABC TRANSPORTER PERMEASE PROTEIN YPHD-RELATED-RELATED"/>
    <property type="match status" value="1"/>
</dbReference>
<dbReference type="Pfam" id="PF02653">
    <property type="entry name" value="BPD_transp_2"/>
    <property type="match status" value="1"/>
</dbReference>
<dbReference type="Proteomes" id="UP000586918">
    <property type="component" value="Unassembled WGS sequence"/>
</dbReference>
<keyword evidence="5 7" id="KW-0472">Membrane</keyword>
<sequence length="372" mass="37031">MSVSPLSRRLSRVFAVEGVAVAVIFVGMIVFFSLASPFFLTGGNISNLLIESVIIALLAAGMTFVLVVGGIDLSVGSVTGLSAATTMWALMSGAPLPVGLLIGIGTGVLAGVVNGAVIALLGVNDFIVTLAMLSVGAGLLQVVTSNVQLTGVESEAFLWLAGGDVLGVPAPVLIAVVVVAVLEFVLIATPFGRSAYAAGIGPRAAELAGVPVRRVRFGVYVLSGACAGGAGVLLASKLNSVQSGLASGYELTAIAAAVLGGISLAGGRGSVWRAVLGALFLGTLSQGLQMLGVDPLWFTIVTGLSIVAAVALDRVVGRIALSRLLGADPSTPAGPSDGPADPGGPTADAALENDDPRLDQPLAGSAREARTS</sequence>
<dbReference type="EMBL" id="JAAXKZ010000092">
    <property type="protein sequence ID" value="NMH94040.1"/>
    <property type="molecule type" value="Genomic_DNA"/>
</dbReference>
<evidence type="ECO:0000256" key="3">
    <source>
        <dbReference type="ARBA" id="ARBA00022692"/>
    </source>
</evidence>
<feature type="transmembrane region" description="Helical" evidence="7">
    <location>
        <begin position="248"/>
        <end position="267"/>
    </location>
</feature>
<comment type="caution">
    <text evidence="8">The sequence shown here is derived from an EMBL/GenBank/DDBJ whole genome shotgun (WGS) entry which is preliminary data.</text>
</comment>
<feature type="transmembrane region" description="Helical" evidence="7">
    <location>
        <begin position="75"/>
        <end position="94"/>
    </location>
</feature>
<feature type="transmembrane region" description="Helical" evidence="7">
    <location>
        <begin position="48"/>
        <end position="68"/>
    </location>
</feature>
<keyword evidence="3 7" id="KW-0812">Transmembrane</keyword>
<protein>
    <submittedName>
        <fullName evidence="8">ABC transporter permease</fullName>
    </submittedName>
</protein>
<dbReference type="CDD" id="cd06579">
    <property type="entry name" value="TM_PBP1_transp_AraH_like"/>
    <property type="match status" value="1"/>
</dbReference>
<evidence type="ECO:0000256" key="7">
    <source>
        <dbReference type="SAM" id="Phobius"/>
    </source>
</evidence>
<dbReference type="AlphaFoldDB" id="A0A848DMM3"/>
<evidence type="ECO:0000256" key="2">
    <source>
        <dbReference type="ARBA" id="ARBA00022475"/>
    </source>
</evidence>
<feature type="transmembrane region" description="Helical" evidence="7">
    <location>
        <begin position="12"/>
        <end position="36"/>
    </location>
</feature>
<evidence type="ECO:0000256" key="5">
    <source>
        <dbReference type="ARBA" id="ARBA00023136"/>
    </source>
</evidence>
<feature type="transmembrane region" description="Helical" evidence="7">
    <location>
        <begin position="274"/>
        <end position="291"/>
    </location>
</feature>
<keyword evidence="9" id="KW-1185">Reference proteome</keyword>
<dbReference type="GO" id="GO:0022857">
    <property type="term" value="F:transmembrane transporter activity"/>
    <property type="evidence" value="ECO:0007669"/>
    <property type="project" value="InterPro"/>
</dbReference>
<organism evidence="8 9">
    <name type="scientific">Pseudonocardia bannensis</name>
    <dbReference type="NCBI Taxonomy" id="630973"/>
    <lineage>
        <taxon>Bacteria</taxon>
        <taxon>Bacillati</taxon>
        <taxon>Actinomycetota</taxon>
        <taxon>Actinomycetes</taxon>
        <taxon>Pseudonocardiales</taxon>
        <taxon>Pseudonocardiaceae</taxon>
        <taxon>Pseudonocardia</taxon>
    </lineage>
</organism>
<feature type="region of interest" description="Disordered" evidence="6">
    <location>
        <begin position="327"/>
        <end position="372"/>
    </location>
</feature>
<proteinExistence type="predicted"/>
<name>A0A848DMM3_9PSEU</name>
<evidence type="ECO:0000256" key="6">
    <source>
        <dbReference type="SAM" id="MobiDB-lite"/>
    </source>
</evidence>
<evidence type="ECO:0000313" key="9">
    <source>
        <dbReference type="Proteomes" id="UP000586918"/>
    </source>
</evidence>
<feature type="transmembrane region" description="Helical" evidence="7">
    <location>
        <begin position="100"/>
        <end position="123"/>
    </location>
</feature>
<accession>A0A848DMM3</accession>